<accession>S8BVU7</accession>
<feature type="signal peptide" evidence="1">
    <location>
        <begin position="1"/>
        <end position="25"/>
    </location>
</feature>
<dbReference type="EMBL" id="AUSU01008936">
    <property type="protein sequence ID" value="EPS58745.1"/>
    <property type="molecule type" value="Genomic_DNA"/>
</dbReference>
<dbReference type="InterPro" id="IPR002130">
    <property type="entry name" value="Cyclophilin-type_PPIase_dom"/>
</dbReference>
<dbReference type="FunFam" id="2.40.100.10:FF:000086">
    <property type="entry name" value="Predicted protein"/>
    <property type="match status" value="1"/>
</dbReference>
<feature type="domain" description="PPIase cyclophilin-type" evidence="2">
    <location>
        <begin position="143"/>
        <end position="296"/>
    </location>
</feature>
<name>S8BVU7_9LAMI</name>
<dbReference type="AlphaFoldDB" id="S8BVU7"/>
<gene>
    <name evidence="3" type="ORF">M569_16066</name>
</gene>
<sequence>LLLMGLASFSLVLSFTSFLFRPSVSSPSIDASRSATETPAGGGRCCQGIENTELWGDAVKWGSEFKLNSPEECCEACKGMCPDRGGACRCNTWVFCGNKANCGDKFGECWLKHQKDSLASGSPGNGGGMWTSGQIFGQGEGIVALETEYGTLRIKLLPECSPRSVAYILELLSQRHCAGCHFYRAEGRGKSWDDDGNHINSASLGPPFGLIQGTFESDGEPLAGIRSEHCPGVSRGSVAWVGSGPEFFISLANHPEWNKAYTVFGTVVPEDMAVAEGLAEMPTKEEVWNKIHVRVLEKIVPLKIKR</sequence>
<keyword evidence="1" id="KW-0732">Signal</keyword>
<dbReference type="OrthoDB" id="532384at2759"/>
<evidence type="ECO:0000313" key="4">
    <source>
        <dbReference type="Proteomes" id="UP000015453"/>
    </source>
</evidence>
<feature type="non-terminal residue" evidence="3">
    <location>
        <position position="306"/>
    </location>
</feature>
<organism evidence="3 4">
    <name type="scientific">Genlisea aurea</name>
    <dbReference type="NCBI Taxonomy" id="192259"/>
    <lineage>
        <taxon>Eukaryota</taxon>
        <taxon>Viridiplantae</taxon>
        <taxon>Streptophyta</taxon>
        <taxon>Embryophyta</taxon>
        <taxon>Tracheophyta</taxon>
        <taxon>Spermatophyta</taxon>
        <taxon>Magnoliopsida</taxon>
        <taxon>eudicotyledons</taxon>
        <taxon>Gunneridae</taxon>
        <taxon>Pentapetalae</taxon>
        <taxon>asterids</taxon>
        <taxon>lamiids</taxon>
        <taxon>Lamiales</taxon>
        <taxon>Lentibulariaceae</taxon>
        <taxon>Genlisea</taxon>
    </lineage>
</organism>
<dbReference type="Proteomes" id="UP000015453">
    <property type="component" value="Unassembled WGS sequence"/>
</dbReference>
<dbReference type="PANTHER" id="PTHR46873:SF1">
    <property type="entry name" value="EXPRESSED PROTEIN"/>
    <property type="match status" value="1"/>
</dbReference>
<dbReference type="PANTHER" id="PTHR46873">
    <property type="entry name" value="EXPRESSED PROTEIN"/>
    <property type="match status" value="1"/>
</dbReference>
<feature type="non-terminal residue" evidence="3">
    <location>
        <position position="1"/>
    </location>
</feature>
<dbReference type="InterPro" id="IPR029000">
    <property type="entry name" value="Cyclophilin-like_dom_sf"/>
</dbReference>
<proteinExistence type="predicted"/>
<comment type="caution">
    <text evidence="3">The sequence shown here is derived from an EMBL/GenBank/DDBJ whole genome shotgun (WGS) entry which is preliminary data.</text>
</comment>
<keyword evidence="4" id="KW-1185">Reference proteome</keyword>
<dbReference type="Pfam" id="PF00160">
    <property type="entry name" value="Pro_isomerase"/>
    <property type="match status" value="1"/>
</dbReference>
<dbReference type="SUPFAM" id="SSF50891">
    <property type="entry name" value="Cyclophilin-like"/>
    <property type="match status" value="1"/>
</dbReference>
<evidence type="ECO:0000256" key="1">
    <source>
        <dbReference type="SAM" id="SignalP"/>
    </source>
</evidence>
<dbReference type="Gene3D" id="3.50.4.10">
    <property type="entry name" value="Hepatocyte Growth Factor"/>
    <property type="match status" value="1"/>
</dbReference>
<evidence type="ECO:0000259" key="2">
    <source>
        <dbReference type="Pfam" id="PF00160"/>
    </source>
</evidence>
<feature type="chain" id="PRO_5004561419" description="PPIase cyclophilin-type domain-containing protein" evidence="1">
    <location>
        <begin position="26"/>
        <end position="306"/>
    </location>
</feature>
<dbReference type="Gene3D" id="2.40.100.10">
    <property type="entry name" value="Cyclophilin-like"/>
    <property type="match status" value="1"/>
</dbReference>
<evidence type="ECO:0000313" key="3">
    <source>
        <dbReference type="EMBL" id="EPS58745.1"/>
    </source>
</evidence>
<reference evidence="3 4" key="1">
    <citation type="journal article" date="2013" name="BMC Genomics">
        <title>The miniature genome of a carnivorous plant Genlisea aurea contains a low number of genes and short non-coding sequences.</title>
        <authorList>
            <person name="Leushkin E.V."/>
            <person name="Sutormin R.A."/>
            <person name="Nabieva E.R."/>
            <person name="Penin A.A."/>
            <person name="Kondrashov A.S."/>
            <person name="Logacheva M.D."/>
        </authorList>
    </citation>
    <scope>NUCLEOTIDE SEQUENCE [LARGE SCALE GENOMIC DNA]</scope>
</reference>
<dbReference type="GO" id="GO:0003755">
    <property type="term" value="F:peptidyl-prolyl cis-trans isomerase activity"/>
    <property type="evidence" value="ECO:0007669"/>
    <property type="project" value="InterPro"/>
</dbReference>
<protein>
    <recommendedName>
        <fullName evidence="2">PPIase cyclophilin-type domain-containing protein</fullName>
    </recommendedName>
</protein>